<evidence type="ECO:0000256" key="5">
    <source>
        <dbReference type="ARBA" id="ARBA00022692"/>
    </source>
</evidence>
<name>A0ABW9QV42_9ACTN</name>
<evidence type="ECO:0000256" key="3">
    <source>
        <dbReference type="ARBA" id="ARBA00022448"/>
    </source>
</evidence>
<evidence type="ECO:0000256" key="8">
    <source>
        <dbReference type="RuleBase" id="RU363032"/>
    </source>
</evidence>
<keyword evidence="3 8" id="KW-0813">Transport</keyword>
<dbReference type="PANTHER" id="PTHR42929:SF1">
    <property type="entry name" value="INNER MEMBRANE ABC TRANSPORTER PERMEASE PROTEIN YDCU-RELATED"/>
    <property type="match status" value="1"/>
</dbReference>
<dbReference type="Gene3D" id="1.10.3720.10">
    <property type="entry name" value="MetI-like"/>
    <property type="match status" value="1"/>
</dbReference>
<dbReference type="EMBL" id="WJHE01000703">
    <property type="protein sequence ID" value="MST33734.1"/>
    <property type="molecule type" value="Genomic_DNA"/>
</dbReference>
<dbReference type="PANTHER" id="PTHR42929">
    <property type="entry name" value="INNER MEMBRANE ABC TRANSPORTER PERMEASE PROTEIN YDCU-RELATED-RELATED"/>
    <property type="match status" value="1"/>
</dbReference>
<feature type="transmembrane region" description="Helical" evidence="8">
    <location>
        <begin position="91"/>
        <end position="110"/>
    </location>
</feature>
<dbReference type="Pfam" id="PF00528">
    <property type="entry name" value="BPD_transp_1"/>
    <property type="match status" value="1"/>
</dbReference>
<sequence>MAVRTALDREASWRPRWFWGALAAPGGLWMLLFFLVPFYVVVCIAFGGIDPLFRTPKPAWDPLFWTGNNFSFTWQELTGRLAFLGAPILRTIWYTAAASILAMLIGYPVAYFVARYGGRRKALYLVALIAPFFVSYMMRMLAWIDLLQVNGYVNSIIHAFGLGRVNWLDGKPITVILGLVYGYIPYLIVVLYAGLDRIDERHLEAARDLGLNRTQTFVHVTLPLSRPTLLAGGIVTVLPMLGDYYTNQLLSGSPHTTMIGNVIEGELGNPLLVGQGGALSVLMLVVLLIPLVYYVRQTARASAERA</sequence>
<feature type="transmembrane region" description="Helical" evidence="8">
    <location>
        <begin position="122"/>
        <end position="144"/>
    </location>
</feature>
<evidence type="ECO:0000256" key="7">
    <source>
        <dbReference type="ARBA" id="ARBA00023136"/>
    </source>
</evidence>
<reference evidence="10 11" key="1">
    <citation type="submission" date="2019-11" db="EMBL/GenBank/DDBJ databases">
        <title>Acidiferrimicrobium australis gen. nov., sp. nov., an acidophilic and obligately heterotrophic, member of the Actinobacteria that catalyses dissimilatory oxido- reduction of iron isolated from metal-rich acidic water in Chile.</title>
        <authorList>
            <person name="Gonzalez D."/>
            <person name="Huber K."/>
            <person name="Hedrich S."/>
            <person name="Rojas-Villalobos C."/>
            <person name="Quatrini R."/>
            <person name="Dinamarca M.A."/>
            <person name="Schwarz A."/>
            <person name="Canales C."/>
            <person name="Nancucheo I."/>
        </authorList>
    </citation>
    <scope>NUCLEOTIDE SEQUENCE [LARGE SCALE GENOMIC DNA]</scope>
    <source>
        <strain evidence="10 11">USS-CCA1</strain>
    </source>
</reference>
<dbReference type="PROSITE" id="PS50928">
    <property type="entry name" value="ABC_TM1"/>
    <property type="match status" value="1"/>
</dbReference>
<keyword evidence="11" id="KW-1185">Reference proteome</keyword>
<evidence type="ECO:0000256" key="1">
    <source>
        <dbReference type="ARBA" id="ARBA00004651"/>
    </source>
</evidence>
<evidence type="ECO:0000313" key="11">
    <source>
        <dbReference type="Proteomes" id="UP000437736"/>
    </source>
</evidence>
<dbReference type="SUPFAM" id="SSF161098">
    <property type="entry name" value="MetI-like"/>
    <property type="match status" value="1"/>
</dbReference>
<dbReference type="CDD" id="cd06261">
    <property type="entry name" value="TM_PBP2"/>
    <property type="match status" value="1"/>
</dbReference>
<evidence type="ECO:0000256" key="6">
    <source>
        <dbReference type="ARBA" id="ARBA00022989"/>
    </source>
</evidence>
<evidence type="ECO:0000256" key="4">
    <source>
        <dbReference type="ARBA" id="ARBA00022475"/>
    </source>
</evidence>
<comment type="similarity">
    <text evidence="2">Belongs to the binding-protein-dependent transport system permease family. CysTW subfamily.</text>
</comment>
<evidence type="ECO:0000313" key="10">
    <source>
        <dbReference type="EMBL" id="MST33734.1"/>
    </source>
</evidence>
<comment type="caution">
    <text evidence="10">The sequence shown here is derived from an EMBL/GenBank/DDBJ whole genome shotgun (WGS) entry which is preliminary data.</text>
</comment>
<organism evidence="10 11">
    <name type="scientific">Acidiferrimicrobium australe</name>
    <dbReference type="NCBI Taxonomy" id="2664430"/>
    <lineage>
        <taxon>Bacteria</taxon>
        <taxon>Bacillati</taxon>
        <taxon>Actinomycetota</taxon>
        <taxon>Acidimicrobiia</taxon>
        <taxon>Acidimicrobiales</taxon>
        <taxon>Acidimicrobiaceae</taxon>
        <taxon>Acidiferrimicrobium</taxon>
    </lineage>
</organism>
<accession>A0ABW9QV42</accession>
<evidence type="ECO:0000259" key="9">
    <source>
        <dbReference type="PROSITE" id="PS50928"/>
    </source>
</evidence>
<feature type="transmembrane region" description="Helical" evidence="8">
    <location>
        <begin position="277"/>
        <end position="295"/>
    </location>
</feature>
<comment type="subcellular location">
    <subcellularLocation>
        <location evidence="1 8">Cell membrane</location>
        <topology evidence="1 8">Multi-pass membrane protein</topology>
    </subcellularLocation>
</comment>
<feature type="transmembrane region" description="Helical" evidence="8">
    <location>
        <begin position="216"/>
        <end position="241"/>
    </location>
</feature>
<evidence type="ECO:0000256" key="2">
    <source>
        <dbReference type="ARBA" id="ARBA00007069"/>
    </source>
</evidence>
<keyword evidence="5 8" id="KW-0812">Transmembrane</keyword>
<dbReference type="Proteomes" id="UP000437736">
    <property type="component" value="Unassembled WGS sequence"/>
</dbReference>
<dbReference type="InterPro" id="IPR035906">
    <property type="entry name" value="MetI-like_sf"/>
</dbReference>
<gene>
    <name evidence="10" type="ORF">GHK86_13535</name>
</gene>
<feature type="transmembrane region" description="Helical" evidence="8">
    <location>
        <begin position="21"/>
        <end position="49"/>
    </location>
</feature>
<feature type="domain" description="ABC transmembrane type-1" evidence="9">
    <location>
        <begin position="88"/>
        <end position="294"/>
    </location>
</feature>
<protein>
    <submittedName>
        <fullName evidence="10">ABC transporter permease subunit</fullName>
    </submittedName>
</protein>
<proteinExistence type="inferred from homology"/>
<keyword evidence="4" id="KW-1003">Cell membrane</keyword>
<keyword evidence="7 8" id="KW-0472">Membrane</keyword>
<feature type="transmembrane region" description="Helical" evidence="8">
    <location>
        <begin position="173"/>
        <end position="195"/>
    </location>
</feature>
<dbReference type="InterPro" id="IPR000515">
    <property type="entry name" value="MetI-like"/>
</dbReference>
<keyword evidence="6 8" id="KW-1133">Transmembrane helix</keyword>